<keyword evidence="1" id="KW-0472">Membrane</keyword>
<organism evidence="2 3">
    <name type="scientific">Haloarcula quadrata</name>
    <dbReference type="NCBI Taxonomy" id="182779"/>
    <lineage>
        <taxon>Archaea</taxon>
        <taxon>Methanobacteriati</taxon>
        <taxon>Methanobacteriota</taxon>
        <taxon>Stenosarchaea group</taxon>
        <taxon>Halobacteria</taxon>
        <taxon>Halobacteriales</taxon>
        <taxon>Haloarculaceae</taxon>
        <taxon>Haloarcula</taxon>
    </lineage>
</organism>
<accession>A0A495R9I9</accession>
<feature type="transmembrane region" description="Helical" evidence="1">
    <location>
        <begin position="20"/>
        <end position="37"/>
    </location>
</feature>
<keyword evidence="1" id="KW-0812">Transmembrane</keyword>
<proteinExistence type="predicted"/>
<feature type="transmembrane region" description="Helical" evidence="1">
    <location>
        <begin position="68"/>
        <end position="94"/>
    </location>
</feature>
<keyword evidence="1" id="KW-1133">Transmembrane helix</keyword>
<sequence length="169" mass="17848">MLIGTASKGRHVLDYPLTQWAFVCVVAGAVVGLLLNIPMVTQDEGYLPAYVAAAGLTRTDPSAVSRPLVVVVHHGTAPVAALLYSAVVAGLSFVLPTAISLNGVPLIPHTIGAVGISAFIYYFFARIAMPRFGGSLRDDADEIIQQWALTAFIFGAALALFIPVLVTWL</sequence>
<dbReference type="Proteomes" id="UP000268233">
    <property type="component" value="Unassembled WGS sequence"/>
</dbReference>
<evidence type="ECO:0000313" key="3">
    <source>
        <dbReference type="Proteomes" id="UP000268233"/>
    </source>
</evidence>
<feature type="transmembrane region" description="Helical" evidence="1">
    <location>
        <begin position="146"/>
        <end position="168"/>
    </location>
</feature>
<dbReference type="EMBL" id="RBWW01000001">
    <property type="protein sequence ID" value="RKS83899.1"/>
    <property type="molecule type" value="Genomic_DNA"/>
</dbReference>
<reference evidence="2 3" key="1">
    <citation type="submission" date="2018-10" db="EMBL/GenBank/DDBJ databases">
        <title>Genomic Encyclopedia of Archaeal and Bacterial Type Strains, Phase II (KMG-II): from individual species to whole genera.</title>
        <authorList>
            <person name="Goeker M."/>
        </authorList>
    </citation>
    <scope>NUCLEOTIDE SEQUENCE [LARGE SCALE GENOMIC DNA]</scope>
    <source>
        <strain evidence="2 3">DSM 11927</strain>
    </source>
</reference>
<dbReference type="RefSeq" id="WP_121303718.1">
    <property type="nucleotide sequence ID" value="NZ_RBWW01000001.1"/>
</dbReference>
<keyword evidence="3" id="KW-1185">Reference proteome</keyword>
<gene>
    <name evidence="2" type="ORF">BDK61_3296</name>
</gene>
<protein>
    <submittedName>
        <fullName evidence="2">Uncharacterized protein</fullName>
    </submittedName>
</protein>
<evidence type="ECO:0000256" key="1">
    <source>
        <dbReference type="SAM" id="Phobius"/>
    </source>
</evidence>
<comment type="caution">
    <text evidence="2">The sequence shown here is derived from an EMBL/GenBank/DDBJ whole genome shotgun (WGS) entry which is preliminary data.</text>
</comment>
<feature type="transmembrane region" description="Helical" evidence="1">
    <location>
        <begin position="106"/>
        <end position="125"/>
    </location>
</feature>
<evidence type="ECO:0000313" key="2">
    <source>
        <dbReference type="EMBL" id="RKS83899.1"/>
    </source>
</evidence>
<name>A0A495R9I9_9EURY</name>
<dbReference type="AlphaFoldDB" id="A0A495R9I9"/>